<sequence length="338" mass="33693">MTAAPDAPPLNLLTDIAGLRVGHHTDLALGSGVTAVVFDAPAVAAVTIRGGAPGGRDTELLRGEATVQAVDALVLSGGSTFGLDAAGGVQAALREQGRGQRFGGMAIPLAPQAILFDLRNGGNKDWGRFSPYREFGYQAAVAARKGAFALGSVGAGTGATTATVKGGIGSASGITAGGHRVAALVAVNAVGSPLVGEGPWFWAAPFEEGAEFGGLGLPPRFGPEHTRLRLKGGAGTATTIGIVATDAALNRAQAQRLAIMADDGLARAILPAHAPSDGDTVFAASTGARPLTDPLAELAALGHLAGAVMARAIARGVFAAAALPYAGAQTAWRDRFAA</sequence>
<evidence type="ECO:0000313" key="2">
    <source>
        <dbReference type="EMBL" id="MCI0752239.1"/>
    </source>
</evidence>
<reference evidence="2 3" key="1">
    <citation type="submission" date="2022-03" db="EMBL/GenBank/DDBJ databases">
        <title>Complete genome analysis of Roseomonas KG 17.1 : a prolific producer of plant growth promoters.</title>
        <authorList>
            <person name="Saadouli I."/>
            <person name="Najjari A."/>
            <person name="Mosbah A."/>
            <person name="Ouzari H.I."/>
        </authorList>
    </citation>
    <scope>NUCLEOTIDE SEQUENCE [LARGE SCALE GENOMIC DNA]</scope>
    <source>
        <strain evidence="2 3">KG17-1</strain>
    </source>
</reference>
<dbReference type="InterPro" id="IPR005321">
    <property type="entry name" value="Peptidase_S58_DmpA"/>
</dbReference>
<keyword evidence="3" id="KW-1185">Reference proteome</keyword>
<dbReference type="EMBL" id="JALBUU010000004">
    <property type="protein sequence ID" value="MCI0752239.1"/>
    <property type="molecule type" value="Genomic_DNA"/>
</dbReference>
<accession>A0ABS9VZ33</accession>
<name>A0ABS9VZ33_9PROT</name>
<dbReference type="InterPro" id="IPR016117">
    <property type="entry name" value="ArgJ-like_dom_sf"/>
</dbReference>
<organism evidence="2 3">
    <name type="scientific">Teichococcus vastitatis</name>
    <dbReference type="NCBI Taxonomy" id="2307076"/>
    <lineage>
        <taxon>Bacteria</taxon>
        <taxon>Pseudomonadati</taxon>
        <taxon>Pseudomonadota</taxon>
        <taxon>Alphaproteobacteria</taxon>
        <taxon>Acetobacterales</taxon>
        <taxon>Roseomonadaceae</taxon>
        <taxon>Roseomonas</taxon>
    </lineage>
</organism>
<dbReference type="Proteomes" id="UP001201985">
    <property type="component" value="Unassembled WGS sequence"/>
</dbReference>
<comment type="similarity">
    <text evidence="1">Belongs to the peptidase S58 family.</text>
</comment>
<dbReference type="Gene3D" id="3.60.70.12">
    <property type="entry name" value="L-amino peptidase D-ALA esterase/amidase"/>
    <property type="match status" value="1"/>
</dbReference>
<dbReference type="CDD" id="cd02252">
    <property type="entry name" value="nylC_like"/>
    <property type="match status" value="1"/>
</dbReference>
<dbReference type="RefSeq" id="WP_120008486.1">
    <property type="nucleotide sequence ID" value="NZ_JALBUU010000004.1"/>
</dbReference>
<comment type="caution">
    <text evidence="2">The sequence shown here is derived from an EMBL/GenBank/DDBJ whole genome shotgun (WGS) entry which is preliminary data.</text>
</comment>
<protein>
    <submittedName>
        <fullName evidence="2">P1 family peptidase</fullName>
    </submittedName>
</protein>
<dbReference type="Pfam" id="PF03576">
    <property type="entry name" value="Peptidase_S58"/>
    <property type="match status" value="1"/>
</dbReference>
<dbReference type="PANTHER" id="PTHR36512:SF3">
    <property type="entry name" value="BLR5678 PROTEIN"/>
    <property type="match status" value="1"/>
</dbReference>
<evidence type="ECO:0000313" key="3">
    <source>
        <dbReference type="Proteomes" id="UP001201985"/>
    </source>
</evidence>
<proteinExistence type="inferred from homology"/>
<evidence type="ECO:0000256" key="1">
    <source>
        <dbReference type="ARBA" id="ARBA00007068"/>
    </source>
</evidence>
<dbReference type="SUPFAM" id="SSF56266">
    <property type="entry name" value="DmpA/ArgJ-like"/>
    <property type="match status" value="1"/>
</dbReference>
<dbReference type="PANTHER" id="PTHR36512">
    <property type="entry name" value="D-AMINOPEPTIDASE"/>
    <property type="match status" value="1"/>
</dbReference>
<gene>
    <name evidence="2" type="ORF">MON41_00495</name>
</gene>